<dbReference type="PANTHER" id="PTHR39450:SF1">
    <property type="entry name" value="DUF1667 DOMAIN-CONTAINING PROTEIN"/>
    <property type="match status" value="1"/>
</dbReference>
<dbReference type="SUPFAM" id="SSF160148">
    <property type="entry name" value="CPE0013-like"/>
    <property type="match status" value="1"/>
</dbReference>
<evidence type="ECO:0000313" key="2">
    <source>
        <dbReference type="Proteomes" id="UP001321582"/>
    </source>
</evidence>
<name>A0AAU9DY12_9FUSO</name>
<dbReference type="Proteomes" id="UP001321582">
    <property type="component" value="Chromosome"/>
</dbReference>
<dbReference type="Pfam" id="PF07892">
    <property type="entry name" value="DUF1667"/>
    <property type="match status" value="1"/>
</dbReference>
<dbReference type="KEGG" id="haby:HLVA_19600"/>
<keyword evidence="2" id="KW-1185">Reference proteome</keyword>
<dbReference type="PANTHER" id="PTHR39450">
    <property type="entry name" value="MOLYBDOPTERIN OXIDOREDUCTASE, 4FE-4S CLUSTER-BINDING SUBUNIT"/>
    <property type="match status" value="1"/>
</dbReference>
<dbReference type="AlphaFoldDB" id="A0AAU9DY12"/>
<organism evidence="1 2">
    <name type="scientific">Haliovirga abyssi</name>
    <dbReference type="NCBI Taxonomy" id="2996794"/>
    <lineage>
        <taxon>Bacteria</taxon>
        <taxon>Fusobacteriati</taxon>
        <taxon>Fusobacteriota</taxon>
        <taxon>Fusobacteriia</taxon>
        <taxon>Fusobacteriales</taxon>
        <taxon>Haliovirgaceae</taxon>
        <taxon>Haliovirga</taxon>
    </lineage>
</organism>
<reference evidence="1 2" key="1">
    <citation type="submission" date="2022-11" db="EMBL/GenBank/DDBJ databases">
        <title>Haliovirga abyssi gen. nov., sp. nov., a mesophilic fermentative bacterium isolated from the Iheya North hydrothermal field and the proposal of Haliovirgaceae fam. nov.</title>
        <authorList>
            <person name="Miyazaki U."/>
            <person name="Tame A."/>
            <person name="Miyazaki J."/>
            <person name="Takai K."/>
            <person name="Sawayama S."/>
            <person name="Kitajima M."/>
            <person name="Okamoto A."/>
            <person name="Nakagawa S."/>
        </authorList>
    </citation>
    <scope>NUCLEOTIDE SEQUENCE [LARGE SCALE GENOMIC DNA]</scope>
    <source>
        <strain evidence="1 2">IC12</strain>
    </source>
</reference>
<gene>
    <name evidence="1" type="ORF">HLVA_19600</name>
</gene>
<dbReference type="InterPro" id="IPR012460">
    <property type="entry name" value="DUF1667"/>
</dbReference>
<dbReference type="EMBL" id="AP027059">
    <property type="protein sequence ID" value="BDU51391.1"/>
    <property type="molecule type" value="Genomic_DNA"/>
</dbReference>
<sequence>MKRELICITCPMGCRLTIESDKTAEKGYKVTGNSCKRGEDYAIKEVTNPTRVITSTVKIKGGILERIPVKTDGGIPKDFNYKCMDIINEIELEAPVKVGDVVYADVLGTGVNIVATRSMERV</sequence>
<protein>
    <submittedName>
        <fullName evidence="1">Molybdopterin oxidoreductase</fullName>
    </submittedName>
</protein>
<dbReference type="Gene3D" id="3.10.530.10">
    <property type="entry name" value="CPE0013-like"/>
    <property type="match status" value="1"/>
</dbReference>
<dbReference type="RefSeq" id="WP_307904281.1">
    <property type="nucleotide sequence ID" value="NZ_AP027059.1"/>
</dbReference>
<dbReference type="InterPro" id="IPR036593">
    <property type="entry name" value="CPE0013-like_sf"/>
</dbReference>
<accession>A0AAU9DY12</accession>
<proteinExistence type="predicted"/>
<evidence type="ECO:0000313" key="1">
    <source>
        <dbReference type="EMBL" id="BDU51391.1"/>
    </source>
</evidence>